<protein>
    <submittedName>
        <fullName evidence="1">Uncharacterized protein</fullName>
    </submittedName>
</protein>
<accession>A0AAU7PVB5</accession>
<evidence type="ECO:0000313" key="1">
    <source>
        <dbReference type="EMBL" id="XBS56334.1"/>
    </source>
</evidence>
<dbReference type="RefSeq" id="WP_349948967.1">
    <property type="nucleotide sequence ID" value="NZ_CP157940.1"/>
</dbReference>
<dbReference type="AlphaFoldDB" id="A0AAU7PVB5"/>
<gene>
    <name evidence="1" type="ORF">ABFV83_05335</name>
</gene>
<sequence length="51" mass="5740">MADTKNDFSKGNVVGSPCTDRTLFVPSYHFRSHCLCQFVGHARVNYYLAGE</sequence>
<name>A0AAU7PVB5_9FIRM</name>
<organism evidence="1">
    <name type="scientific">Lacrimispora sp. BS-2</name>
    <dbReference type="NCBI Taxonomy" id="3151850"/>
    <lineage>
        <taxon>Bacteria</taxon>
        <taxon>Bacillati</taxon>
        <taxon>Bacillota</taxon>
        <taxon>Clostridia</taxon>
        <taxon>Lachnospirales</taxon>
        <taxon>Lachnospiraceae</taxon>
        <taxon>Lacrimispora</taxon>
    </lineage>
</organism>
<reference evidence="1" key="1">
    <citation type="submission" date="2024-06" db="EMBL/GenBank/DDBJ databases">
        <title>Lacrimispora cavernae sp. nov., a novel anaerobe isolated from bat guano pile inside a cave.</title>
        <authorList>
            <person name="Miller S.L."/>
            <person name="Lu N."/>
            <person name="King J."/>
            <person name="Sankaranarayanan K."/>
            <person name="Lawson P.A."/>
        </authorList>
    </citation>
    <scope>NUCLEOTIDE SEQUENCE</scope>
    <source>
        <strain evidence="1">BS-2</strain>
    </source>
</reference>
<proteinExistence type="predicted"/>
<dbReference type="EMBL" id="CP157940">
    <property type="protein sequence ID" value="XBS56334.1"/>
    <property type="molecule type" value="Genomic_DNA"/>
</dbReference>